<dbReference type="EMBL" id="AKCV02000025">
    <property type="protein sequence ID" value="TMS57316.1"/>
    <property type="molecule type" value="Genomic_DNA"/>
</dbReference>
<sequence>MVLAAPAADDGLGGLARMVLGAATGRNTGAAGVPSLLSGRNVDAALERACAEVNGVLPLVIDKESILVRCRPLPSKRIMLQIKLSNFAGPTPDLASFEVRFAPSLQRNICTNADVQILARMGVDLRYRYLTNDNRRIGDVYINSDVCQQALRSPRY</sequence>
<keyword evidence="2" id="KW-1185">Reference proteome</keyword>
<evidence type="ECO:0000313" key="2">
    <source>
        <dbReference type="Proteomes" id="UP000004277"/>
    </source>
</evidence>
<name>A0ACD3SM36_9BURK</name>
<protein>
    <submittedName>
        <fullName evidence="1">Uncharacterized protein</fullName>
    </submittedName>
</protein>
<gene>
    <name evidence="1" type="ORF">MW7_014170</name>
</gene>
<proteinExistence type="predicted"/>
<accession>A0ACD3SM36</accession>
<organism evidence="1 2">
    <name type="scientific">Imbroritus primus</name>
    <dbReference type="NCBI Taxonomy" id="3058603"/>
    <lineage>
        <taxon>Bacteria</taxon>
        <taxon>Pseudomonadati</taxon>
        <taxon>Pseudomonadota</taxon>
        <taxon>Betaproteobacteria</taxon>
        <taxon>Burkholderiales</taxon>
        <taxon>Burkholderiaceae</taxon>
        <taxon>Imbroritus</taxon>
    </lineage>
</organism>
<evidence type="ECO:0000313" key="1">
    <source>
        <dbReference type="EMBL" id="TMS57316.1"/>
    </source>
</evidence>
<reference evidence="1" key="1">
    <citation type="submission" date="2019-05" db="EMBL/GenBank/DDBJ databases">
        <title>Revised genome assembly of Burkholderiaceae (previously Ralstonia) sp. PBA.</title>
        <authorList>
            <person name="Gan H.M."/>
        </authorList>
    </citation>
    <scope>NUCLEOTIDE SEQUENCE</scope>
    <source>
        <strain evidence="1">PBA</strain>
    </source>
</reference>
<comment type="caution">
    <text evidence="1">The sequence shown here is derived from an EMBL/GenBank/DDBJ whole genome shotgun (WGS) entry which is preliminary data.</text>
</comment>
<dbReference type="Proteomes" id="UP000004277">
    <property type="component" value="Unassembled WGS sequence"/>
</dbReference>